<dbReference type="Proteomes" id="UP000886998">
    <property type="component" value="Unassembled WGS sequence"/>
</dbReference>
<organism evidence="1 2">
    <name type="scientific">Trichonephila inaurata madagascariensis</name>
    <dbReference type="NCBI Taxonomy" id="2747483"/>
    <lineage>
        <taxon>Eukaryota</taxon>
        <taxon>Metazoa</taxon>
        <taxon>Ecdysozoa</taxon>
        <taxon>Arthropoda</taxon>
        <taxon>Chelicerata</taxon>
        <taxon>Arachnida</taxon>
        <taxon>Araneae</taxon>
        <taxon>Araneomorphae</taxon>
        <taxon>Entelegynae</taxon>
        <taxon>Araneoidea</taxon>
        <taxon>Nephilidae</taxon>
        <taxon>Trichonephila</taxon>
        <taxon>Trichonephila inaurata</taxon>
    </lineage>
</organism>
<evidence type="ECO:0000313" key="1">
    <source>
        <dbReference type="EMBL" id="GFS64968.1"/>
    </source>
</evidence>
<evidence type="ECO:0000313" key="2">
    <source>
        <dbReference type="Proteomes" id="UP000886998"/>
    </source>
</evidence>
<name>A0A8X6KPT2_9ARAC</name>
<sequence length="43" mass="4917">ILVDSTLPFNDLDLNERSHQNGDCFLFLWSQNDTDASSIYALQ</sequence>
<dbReference type="AlphaFoldDB" id="A0A8X6KPT2"/>
<gene>
    <name evidence="1" type="ORF">TNIN_53291</name>
</gene>
<dbReference type="EMBL" id="BMAV01028090">
    <property type="protein sequence ID" value="GFS64968.1"/>
    <property type="molecule type" value="Genomic_DNA"/>
</dbReference>
<reference evidence="1" key="1">
    <citation type="submission" date="2020-08" db="EMBL/GenBank/DDBJ databases">
        <title>Multicomponent nature underlies the extraordinary mechanical properties of spider dragline silk.</title>
        <authorList>
            <person name="Kono N."/>
            <person name="Nakamura H."/>
            <person name="Mori M."/>
            <person name="Yoshida Y."/>
            <person name="Ohtoshi R."/>
            <person name="Malay A.D."/>
            <person name="Moran D.A.P."/>
            <person name="Tomita M."/>
            <person name="Numata K."/>
            <person name="Arakawa K."/>
        </authorList>
    </citation>
    <scope>NUCLEOTIDE SEQUENCE</scope>
</reference>
<protein>
    <submittedName>
        <fullName evidence="1">Uncharacterized protein</fullName>
    </submittedName>
</protein>
<keyword evidence="2" id="KW-1185">Reference proteome</keyword>
<feature type="non-terminal residue" evidence="1">
    <location>
        <position position="43"/>
    </location>
</feature>
<comment type="caution">
    <text evidence="1">The sequence shown here is derived from an EMBL/GenBank/DDBJ whole genome shotgun (WGS) entry which is preliminary data.</text>
</comment>
<accession>A0A8X6KPT2</accession>
<proteinExistence type="predicted"/>